<dbReference type="SUPFAM" id="SSF48452">
    <property type="entry name" value="TPR-like"/>
    <property type="match status" value="1"/>
</dbReference>
<dbReference type="Gene3D" id="1.25.40.10">
    <property type="entry name" value="Tetratricopeptide repeat domain"/>
    <property type="match status" value="1"/>
</dbReference>
<accession>A8HAA2</accession>
<dbReference type="RefSeq" id="WP_012157367.1">
    <property type="nucleotide sequence ID" value="NC_009901.1"/>
</dbReference>
<dbReference type="EMBL" id="CP000851">
    <property type="protein sequence ID" value="ABV89489.1"/>
    <property type="molecule type" value="Genomic_DNA"/>
</dbReference>
<dbReference type="STRING" id="398579.Spea_4179"/>
<organism evidence="2 3">
    <name type="scientific">Shewanella pealeana (strain ATCC 700345 / ANG-SQ1)</name>
    <dbReference type="NCBI Taxonomy" id="398579"/>
    <lineage>
        <taxon>Bacteria</taxon>
        <taxon>Pseudomonadati</taxon>
        <taxon>Pseudomonadota</taxon>
        <taxon>Gammaproteobacteria</taxon>
        <taxon>Alteromonadales</taxon>
        <taxon>Shewanellaceae</taxon>
        <taxon>Shewanella</taxon>
    </lineage>
</organism>
<dbReference type="OrthoDB" id="9784036at2"/>
<sequence>MIRTHVMTYLVLSLALSLSLGLVSSHASAKEADAKAATKAKVMGLTLESLTITSDSIETAEFKVTLPASYGKKPNKSYVVLFDFHPRSQALLAGMHDWMSHNGDWPWLETIIVTAPDGHQGLGELKTLAIEKPGNQQLLDYLEQDLLPAIDKTYRTNGFRILNGFTGNAGLGLYTLINRPSLFNAYFVASPVLSKDFAYVIKDAPKKLAAMQGKPRFLFMSTSDSGFEQRQLASFAQVESIVKANANQTLDYQIKRFDGSYYMTQPVLAAAYAIEALFDDYHRVLAADSEIAKQGPQAILAHYQFLSEQKYGFKVPATSSLIKLGDSYLETEPSKAVEVYKVAISDDAKAYTAYDAVANAYAKQGEIELAIKYQALALDITDHPFYQNKYTNKLAKYKELSKL</sequence>
<feature type="signal peptide" evidence="1">
    <location>
        <begin position="1"/>
        <end position="29"/>
    </location>
</feature>
<keyword evidence="3" id="KW-1185">Reference proteome</keyword>
<dbReference type="ESTHER" id="shepa-a8haa2">
    <property type="family name" value="A85-IroE-IroD-Fes-Yiel"/>
</dbReference>
<proteinExistence type="predicted"/>
<gene>
    <name evidence="2" type="ordered locus">Spea_4179</name>
</gene>
<feature type="chain" id="PRO_5002723575" description="Esterase" evidence="1">
    <location>
        <begin position="30"/>
        <end position="403"/>
    </location>
</feature>
<dbReference type="Proteomes" id="UP000002608">
    <property type="component" value="Chromosome"/>
</dbReference>
<protein>
    <recommendedName>
        <fullName evidence="4">Esterase</fullName>
    </recommendedName>
</protein>
<dbReference type="InterPro" id="IPR000801">
    <property type="entry name" value="Esterase-like"/>
</dbReference>
<dbReference type="InterPro" id="IPR029058">
    <property type="entry name" value="AB_hydrolase_fold"/>
</dbReference>
<dbReference type="KEGG" id="spl:Spea_4179"/>
<dbReference type="eggNOG" id="COG2819">
    <property type="taxonomic scope" value="Bacteria"/>
</dbReference>
<dbReference type="Gene3D" id="3.40.50.1820">
    <property type="entry name" value="alpha/beta hydrolase"/>
    <property type="match status" value="1"/>
</dbReference>
<evidence type="ECO:0000313" key="3">
    <source>
        <dbReference type="Proteomes" id="UP000002608"/>
    </source>
</evidence>
<evidence type="ECO:0000256" key="1">
    <source>
        <dbReference type="SAM" id="SignalP"/>
    </source>
</evidence>
<dbReference type="SUPFAM" id="SSF53474">
    <property type="entry name" value="alpha/beta-Hydrolases"/>
    <property type="match status" value="1"/>
</dbReference>
<name>A8HAA2_SHEPA</name>
<dbReference type="HOGENOM" id="CLU_700000_0_0_6"/>
<dbReference type="Pfam" id="PF00756">
    <property type="entry name" value="Esterase"/>
    <property type="match status" value="1"/>
</dbReference>
<reference evidence="2 3" key="1">
    <citation type="submission" date="2007-10" db="EMBL/GenBank/DDBJ databases">
        <title>Complete sequence of Shewanella pealeana ATCC 700345.</title>
        <authorList>
            <consortium name="US DOE Joint Genome Institute"/>
            <person name="Copeland A."/>
            <person name="Lucas S."/>
            <person name="Lapidus A."/>
            <person name="Barry K."/>
            <person name="Glavina del Rio T."/>
            <person name="Dalin E."/>
            <person name="Tice H."/>
            <person name="Pitluck S."/>
            <person name="Chertkov O."/>
            <person name="Brettin T."/>
            <person name="Bruce D."/>
            <person name="Detter J.C."/>
            <person name="Han C."/>
            <person name="Schmutz J."/>
            <person name="Larimer F."/>
            <person name="Land M."/>
            <person name="Hauser L."/>
            <person name="Kyrpides N."/>
            <person name="Kim E."/>
            <person name="Zhao J.-S.Z."/>
            <person name="Manno D."/>
            <person name="Hawari J."/>
            <person name="Richardson P."/>
        </authorList>
    </citation>
    <scope>NUCLEOTIDE SEQUENCE [LARGE SCALE GENOMIC DNA]</scope>
    <source>
        <strain evidence="3">ATCC 700345 / ANG-SQ1</strain>
    </source>
</reference>
<evidence type="ECO:0008006" key="4">
    <source>
        <dbReference type="Google" id="ProtNLM"/>
    </source>
</evidence>
<dbReference type="InterPro" id="IPR011990">
    <property type="entry name" value="TPR-like_helical_dom_sf"/>
</dbReference>
<evidence type="ECO:0000313" key="2">
    <source>
        <dbReference type="EMBL" id="ABV89489.1"/>
    </source>
</evidence>
<dbReference type="AlphaFoldDB" id="A8HAA2"/>
<keyword evidence="1" id="KW-0732">Signal</keyword>